<dbReference type="SUPFAM" id="SSF53335">
    <property type="entry name" value="S-adenosyl-L-methionine-dependent methyltransferases"/>
    <property type="match status" value="1"/>
</dbReference>
<name>A0A125MMM2_9GAMM</name>
<keyword evidence="1 4" id="KW-0489">Methyltransferase</keyword>
<dbReference type="GO" id="GO:0032259">
    <property type="term" value="P:methylation"/>
    <property type="evidence" value="ECO:0007669"/>
    <property type="project" value="UniProtKB-KW"/>
</dbReference>
<sequence>MSARNQQQISDWNGPVGGRWLTYNDWLDERTAAYGEMAFAAAAPQPGEAVLDIGCGAGATSLELARAVGASGRVIGVDVSEPLIGRARERAQASELPIEFRLADASAPLFAPNSFDLLFSRFGVMFFDDPAAAFTELRKTLKPGGRIAFACWQEPAKNDWYVLPLKAIAGIVEQPSVDTNAPGPFAFSDPQRVERILTEAGFAQVELRAFEAPFYYGRGDTRAAMAEDALQQVFRVGPIQRLLAAQSEEVRARATQAIGEALAAIATDEGIAVNGATWVVTAVNGRRADES</sequence>
<gene>
    <name evidence="4" type="ORF">AZ78_1392</name>
</gene>
<dbReference type="InterPro" id="IPR029063">
    <property type="entry name" value="SAM-dependent_MTases_sf"/>
</dbReference>
<dbReference type="AlphaFoldDB" id="A0A125MMM2"/>
<dbReference type="CDD" id="cd02440">
    <property type="entry name" value="AdoMet_MTases"/>
    <property type="match status" value="1"/>
</dbReference>
<proteinExistence type="predicted"/>
<dbReference type="Proteomes" id="UP000023435">
    <property type="component" value="Unassembled WGS sequence"/>
</dbReference>
<dbReference type="PANTHER" id="PTHR43861">
    <property type="entry name" value="TRANS-ACONITATE 2-METHYLTRANSFERASE-RELATED"/>
    <property type="match status" value="1"/>
</dbReference>
<reference evidence="4 5" key="1">
    <citation type="journal article" date="2014" name="Genome Announc.">
        <title>Draft Genome Sequence of Lysobacter capsici AZ78, a Bacterium Antagonistic to Plant-Pathogenic Oomycetes.</title>
        <authorList>
            <person name="Puopolo G."/>
            <person name="Sonego P."/>
            <person name="Engelen K."/>
            <person name="Pertot I."/>
        </authorList>
    </citation>
    <scope>NUCLEOTIDE SEQUENCE [LARGE SCALE GENOMIC DNA]</scope>
    <source>
        <strain evidence="4 5">AZ78</strain>
    </source>
</reference>
<comment type="caution">
    <text evidence="4">The sequence shown here is derived from an EMBL/GenBank/DDBJ whole genome shotgun (WGS) entry which is preliminary data.</text>
</comment>
<accession>A0A125MMM2</accession>
<evidence type="ECO:0000313" key="4">
    <source>
        <dbReference type="EMBL" id="KWS03843.1"/>
    </source>
</evidence>
<dbReference type="GO" id="GO:0008168">
    <property type="term" value="F:methyltransferase activity"/>
    <property type="evidence" value="ECO:0007669"/>
    <property type="project" value="UniProtKB-KW"/>
</dbReference>
<dbReference type="EMBL" id="JAJA02000001">
    <property type="protein sequence ID" value="KWS03843.1"/>
    <property type="molecule type" value="Genomic_DNA"/>
</dbReference>
<evidence type="ECO:0000256" key="1">
    <source>
        <dbReference type="ARBA" id="ARBA00022603"/>
    </source>
</evidence>
<dbReference type="InterPro" id="IPR041698">
    <property type="entry name" value="Methyltransf_25"/>
</dbReference>
<keyword evidence="2" id="KW-0808">Transferase</keyword>
<dbReference type="PANTHER" id="PTHR43861:SF1">
    <property type="entry name" value="TRANS-ACONITATE 2-METHYLTRANSFERASE"/>
    <property type="match status" value="1"/>
</dbReference>
<keyword evidence="5" id="KW-1185">Reference proteome</keyword>
<dbReference type="OrthoDB" id="9777638at2"/>
<dbReference type="RefSeq" id="WP_036101999.1">
    <property type="nucleotide sequence ID" value="NZ_JAJA02000001.1"/>
</dbReference>
<dbReference type="Pfam" id="PF13649">
    <property type="entry name" value="Methyltransf_25"/>
    <property type="match status" value="1"/>
</dbReference>
<evidence type="ECO:0000313" key="5">
    <source>
        <dbReference type="Proteomes" id="UP000023435"/>
    </source>
</evidence>
<dbReference type="Gene3D" id="3.40.50.150">
    <property type="entry name" value="Vaccinia Virus protein VP39"/>
    <property type="match status" value="1"/>
</dbReference>
<evidence type="ECO:0000256" key="2">
    <source>
        <dbReference type="ARBA" id="ARBA00022679"/>
    </source>
</evidence>
<feature type="domain" description="Methyltransferase" evidence="3">
    <location>
        <begin position="50"/>
        <end position="145"/>
    </location>
</feature>
<organism evidence="4 5">
    <name type="scientific">Lysobacter capsici AZ78</name>
    <dbReference type="NCBI Taxonomy" id="1444315"/>
    <lineage>
        <taxon>Bacteria</taxon>
        <taxon>Pseudomonadati</taxon>
        <taxon>Pseudomonadota</taxon>
        <taxon>Gammaproteobacteria</taxon>
        <taxon>Lysobacterales</taxon>
        <taxon>Lysobacteraceae</taxon>
        <taxon>Lysobacter</taxon>
    </lineage>
</organism>
<protein>
    <submittedName>
        <fullName evidence="4">Methyltransferase</fullName>
    </submittedName>
</protein>
<evidence type="ECO:0000259" key="3">
    <source>
        <dbReference type="Pfam" id="PF13649"/>
    </source>
</evidence>